<feature type="compositionally biased region" description="Basic and acidic residues" evidence="4">
    <location>
        <begin position="64"/>
        <end position="73"/>
    </location>
</feature>
<dbReference type="PANTHER" id="PTHR31879:SF2">
    <property type="entry name" value="DET1- AND DDB1-ASSOCIATED PROTEIN 1"/>
    <property type="match status" value="1"/>
</dbReference>
<proteinExistence type="inferred from homology"/>
<evidence type="ECO:0000256" key="2">
    <source>
        <dbReference type="ARBA" id="ARBA00018256"/>
    </source>
</evidence>
<dbReference type="EMBL" id="CABPRJ010001443">
    <property type="protein sequence ID" value="VVC37205.1"/>
    <property type="molecule type" value="Genomic_DNA"/>
</dbReference>
<evidence type="ECO:0000313" key="6">
    <source>
        <dbReference type="EMBL" id="VVC37205.1"/>
    </source>
</evidence>
<dbReference type="InterPro" id="IPR018276">
    <property type="entry name" value="DDA1_dom"/>
</dbReference>
<comment type="similarity">
    <text evidence="1">Belongs to the DDA1 family.</text>
</comment>
<protein>
    <recommendedName>
        <fullName evidence="2">DET1- and DDB1-associated protein 1</fullName>
    </recommendedName>
</protein>
<dbReference type="Proteomes" id="UP000325440">
    <property type="component" value="Unassembled WGS sequence"/>
</dbReference>
<dbReference type="Pfam" id="PF10172">
    <property type="entry name" value="DDA1"/>
    <property type="match status" value="1"/>
</dbReference>
<feature type="domain" description="DET1- and DDB1-associated protein 1" evidence="5">
    <location>
        <begin position="5"/>
        <end position="64"/>
    </location>
</feature>
<dbReference type="InterPro" id="IPR033575">
    <property type="entry name" value="DDA1-like"/>
</dbReference>
<organism evidence="6 7">
    <name type="scientific">Cinara cedri</name>
    <dbReference type="NCBI Taxonomy" id="506608"/>
    <lineage>
        <taxon>Eukaryota</taxon>
        <taxon>Metazoa</taxon>
        <taxon>Ecdysozoa</taxon>
        <taxon>Arthropoda</taxon>
        <taxon>Hexapoda</taxon>
        <taxon>Insecta</taxon>
        <taxon>Pterygota</taxon>
        <taxon>Neoptera</taxon>
        <taxon>Paraneoptera</taxon>
        <taxon>Hemiptera</taxon>
        <taxon>Sternorrhyncha</taxon>
        <taxon>Aphidomorpha</taxon>
        <taxon>Aphidoidea</taxon>
        <taxon>Aphididae</taxon>
        <taxon>Lachninae</taxon>
        <taxon>Cinara</taxon>
    </lineage>
</organism>
<accession>A0A5E4N053</accession>
<reference evidence="6 7" key="1">
    <citation type="submission" date="2019-08" db="EMBL/GenBank/DDBJ databases">
        <authorList>
            <person name="Alioto T."/>
            <person name="Alioto T."/>
            <person name="Gomez Garrido J."/>
        </authorList>
    </citation>
    <scope>NUCLEOTIDE SEQUENCE [LARGE SCALE GENOMIC DNA]</scope>
</reference>
<sequence length="97" mass="11312">MSIAEFIDGMPSFDKRNFSRFQSNHGRYKRIPIYLATTETPSDQVIVNDRENFLLRYVHRQHDKNNGGRKREFVGIAEDDQEPGPSSRKCPRVETVL</sequence>
<dbReference type="AlphaFoldDB" id="A0A5E4N053"/>
<dbReference type="GO" id="GO:0080008">
    <property type="term" value="C:Cul4-RING E3 ubiquitin ligase complex"/>
    <property type="evidence" value="ECO:0007669"/>
    <property type="project" value="TreeGrafter"/>
</dbReference>
<keyword evidence="7" id="KW-1185">Reference proteome</keyword>
<dbReference type="GO" id="GO:0032436">
    <property type="term" value="P:positive regulation of proteasomal ubiquitin-dependent protein catabolic process"/>
    <property type="evidence" value="ECO:0007669"/>
    <property type="project" value="TreeGrafter"/>
</dbReference>
<evidence type="ECO:0000256" key="3">
    <source>
        <dbReference type="ARBA" id="ARBA00045586"/>
    </source>
</evidence>
<comment type="function">
    <text evidence="3">Functions as a component of numerous distinct DCX (DDB1-CUL4-X-box) E3 ubiquitin-protein ligase complexes which mediate the ubiquitination and subsequent proteasomal degradation of target proteins. In the DCX complexes, acts as a scaffolding subunit required to stabilize the complex.</text>
</comment>
<feature type="region of interest" description="Disordered" evidence="4">
    <location>
        <begin position="64"/>
        <end position="97"/>
    </location>
</feature>
<evidence type="ECO:0000313" key="7">
    <source>
        <dbReference type="Proteomes" id="UP000325440"/>
    </source>
</evidence>
<evidence type="ECO:0000256" key="4">
    <source>
        <dbReference type="SAM" id="MobiDB-lite"/>
    </source>
</evidence>
<evidence type="ECO:0000256" key="1">
    <source>
        <dbReference type="ARBA" id="ARBA00008042"/>
    </source>
</evidence>
<gene>
    <name evidence="6" type="ORF">CINCED_3A004087</name>
</gene>
<evidence type="ECO:0000259" key="5">
    <source>
        <dbReference type="Pfam" id="PF10172"/>
    </source>
</evidence>
<name>A0A5E4N053_9HEMI</name>
<dbReference type="OrthoDB" id="8598182at2759"/>
<dbReference type="PANTHER" id="PTHR31879">
    <property type="entry name" value="DET1- AND DDB1-ASSOCIATED PROTEIN 1"/>
    <property type="match status" value="1"/>
</dbReference>